<evidence type="ECO:0000256" key="4">
    <source>
        <dbReference type="ARBA" id="ARBA00022989"/>
    </source>
</evidence>
<dbReference type="AlphaFoldDB" id="A0A934WI49"/>
<dbReference type="InterPro" id="IPR001851">
    <property type="entry name" value="ABC_transp_permease"/>
</dbReference>
<evidence type="ECO:0000313" key="8">
    <source>
        <dbReference type="Proteomes" id="UP000706333"/>
    </source>
</evidence>
<comment type="caution">
    <text evidence="7">The sequence shown here is derived from an EMBL/GenBank/DDBJ whole genome shotgun (WGS) entry which is preliminary data.</text>
</comment>
<dbReference type="GO" id="GO:0022857">
    <property type="term" value="F:transmembrane transporter activity"/>
    <property type="evidence" value="ECO:0007669"/>
    <property type="project" value="InterPro"/>
</dbReference>
<feature type="transmembrane region" description="Helical" evidence="6">
    <location>
        <begin position="12"/>
        <end position="41"/>
    </location>
</feature>
<organism evidence="7 8">
    <name type="scientific">Rhodobaculum claviforme</name>
    <dbReference type="NCBI Taxonomy" id="1549854"/>
    <lineage>
        <taxon>Bacteria</taxon>
        <taxon>Pseudomonadati</taxon>
        <taxon>Pseudomonadota</taxon>
        <taxon>Alphaproteobacteria</taxon>
        <taxon>Rhodobacterales</taxon>
        <taxon>Paracoccaceae</taxon>
        <taxon>Rhodobaculum</taxon>
    </lineage>
</organism>
<gene>
    <name evidence="7" type="ORF">CCR87_03745</name>
</gene>
<feature type="transmembrane region" description="Helical" evidence="6">
    <location>
        <begin position="92"/>
        <end position="111"/>
    </location>
</feature>
<feature type="transmembrane region" description="Helical" evidence="6">
    <location>
        <begin position="324"/>
        <end position="344"/>
    </location>
</feature>
<name>A0A934WI49_9RHOB</name>
<dbReference type="Proteomes" id="UP000706333">
    <property type="component" value="Unassembled WGS sequence"/>
</dbReference>
<keyword evidence="2" id="KW-1003">Cell membrane</keyword>
<protein>
    <submittedName>
        <fullName evidence="7">ABC transporter permease</fullName>
    </submittedName>
</protein>
<evidence type="ECO:0000313" key="7">
    <source>
        <dbReference type="EMBL" id="MBK5926476.1"/>
    </source>
</evidence>
<feature type="transmembrane region" description="Helical" evidence="6">
    <location>
        <begin position="280"/>
        <end position="312"/>
    </location>
</feature>
<dbReference type="EMBL" id="NHSD01000130">
    <property type="protein sequence ID" value="MBK5926476.1"/>
    <property type="molecule type" value="Genomic_DNA"/>
</dbReference>
<evidence type="ECO:0000256" key="5">
    <source>
        <dbReference type="ARBA" id="ARBA00023136"/>
    </source>
</evidence>
<comment type="subcellular location">
    <subcellularLocation>
        <location evidence="1">Cell membrane</location>
        <topology evidence="1">Multi-pass membrane protein</topology>
    </subcellularLocation>
</comment>
<dbReference type="PANTHER" id="PTHR47089:SF1">
    <property type="entry name" value="GUANOSINE ABC TRANSPORTER PERMEASE PROTEIN NUPP"/>
    <property type="match status" value="1"/>
</dbReference>
<dbReference type="CDD" id="cd06580">
    <property type="entry name" value="TM_PBP1_transp_TpRbsC_like"/>
    <property type="match status" value="1"/>
</dbReference>
<keyword evidence="3 6" id="KW-0812">Transmembrane</keyword>
<accession>A0A934WI49</accession>
<evidence type="ECO:0000256" key="1">
    <source>
        <dbReference type="ARBA" id="ARBA00004651"/>
    </source>
</evidence>
<feature type="transmembrane region" description="Helical" evidence="6">
    <location>
        <begin position="61"/>
        <end position="80"/>
    </location>
</feature>
<evidence type="ECO:0000256" key="3">
    <source>
        <dbReference type="ARBA" id="ARBA00022692"/>
    </source>
</evidence>
<proteinExistence type="predicted"/>
<reference evidence="7" key="1">
    <citation type="submission" date="2017-05" db="EMBL/GenBank/DDBJ databases">
        <authorList>
            <person name="Imhoff J.F."/>
            <person name="Rahn T."/>
            <person name="Kuenzel S."/>
            <person name="Neulinger S.C."/>
        </authorList>
    </citation>
    <scope>NUCLEOTIDE SEQUENCE</scope>
    <source>
        <strain evidence="7">LMG 28126</strain>
    </source>
</reference>
<feature type="transmembrane region" description="Helical" evidence="6">
    <location>
        <begin position="117"/>
        <end position="138"/>
    </location>
</feature>
<keyword evidence="5 6" id="KW-0472">Membrane</keyword>
<evidence type="ECO:0000256" key="2">
    <source>
        <dbReference type="ARBA" id="ARBA00022475"/>
    </source>
</evidence>
<dbReference type="PANTHER" id="PTHR47089">
    <property type="entry name" value="ABC TRANSPORTER, PERMEASE PROTEIN"/>
    <property type="match status" value="1"/>
</dbReference>
<dbReference type="RefSeq" id="WP_201156245.1">
    <property type="nucleotide sequence ID" value="NZ_NHSD01000130.1"/>
</dbReference>
<keyword evidence="8" id="KW-1185">Reference proteome</keyword>
<keyword evidence="4 6" id="KW-1133">Transmembrane helix</keyword>
<reference evidence="7" key="2">
    <citation type="journal article" date="2020" name="Microorganisms">
        <title>Osmotic Adaptation and Compatible Solute Biosynthesis of Phototrophic Bacteria as Revealed from Genome Analyses.</title>
        <authorList>
            <person name="Imhoff J.F."/>
            <person name="Rahn T."/>
            <person name="Kunzel S."/>
            <person name="Keller A."/>
            <person name="Neulinger S.C."/>
        </authorList>
    </citation>
    <scope>NUCLEOTIDE SEQUENCE</scope>
    <source>
        <strain evidence="7">LMG 28126</strain>
    </source>
</reference>
<evidence type="ECO:0000256" key="6">
    <source>
        <dbReference type="SAM" id="Phobius"/>
    </source>
</evidence>
<dbReference type="GO" id="GO:0005886">
    <property type="term" value="C:plasma membrane"/>
    <property type="evidence" value="ECO:0007669"/>
    <property type="project" value="UniProtKB-SubCell"/>
</dbReference>
<feature type="transmembrane region" description="Helical" evidence="6">
    <location>
        <begin position="198"/>
        <end position="216"/>
    </location>
</feature>
<sequence length="350" mass="35951">MRLERRAHVPLVLVATAPLAAIAVALMLAAGLIAAAGVNPLTAYAEMARAAFGSRGGITELLTRATPLMLTGLAAAVAFRARLWNIGAEGQFFLGALTVAWAGHFLLPGVLGGPMGMAALMVMGMVAGAALLAGPAYLRMRFGVDEVVTTLLLNFVAILFVGLMIEGPLRDPLAFGWPQSVPIDPDYRLPRLVERTRLHAGLLVAIAAAAVVWLVLSRTVFGTEARALGHNATAAGFAGVRLTRTILGVACLSGGLAGLAGAIEVMGVTRAVTTTMSPGFGYAGIVVAMLAALHPAGVVAAAIFVAAVFVGADGMSRATGVPSFIADVIVALSLLTMLVALVFTSHRIRR</sequence>
<feature type="transmembrane region" description="Helical" evidence="6">
    <location>
        <begin position="147"/>
        <end position="165"/>
    </location>
</feature>
<dbReference type="Pfam" id="PF02653">
    <property type="entry name" value="BPD_transp_2"/>
    <property type="match status" value="1"/>
</dbReference>